<evidence type="ECO:0000313" key="2">
    <source>
        <dbReference type="Proteomes" id="UP000215902"/>
    </source>
</evidence>
<dbReference type="AlphaFoldDB" id="A0A267E732"/>
<dbReference type="Proteomes" id="UP000215902">
    <property type="component" value="Unassembled WGS sequence"/>
</dbReference>
<dbReference type="EMBL" id="NIVC01002501">
    <property type="protein sequence ID" value="PAA57328.1"/>
    <property type="molecule type" value="Genomic_DNA"/>
</dbReference>
<comment type="caution">
    <text evidence="1">The sequence shown here is derived from an EMBL/GenBank/DDBJ whole genome shotgun (WGS) entry which is preliminary data.</text>
</comment>
<dbReference type="PANTHER" id="PTHR37475">
    <property type="entry name" value="ZYGOTE-SPECIFIC CLASS V COPY B GENE PROTEIN"/>
    <property type="match status" value="1"/>
</dbReference>
<accession>A0A267E732</accession>
<dbReference type="STRING" id="282301.A0A267E732"/>
<dbReference type="OrthoDB" id="6374006at2759"/>
<keyword evidence="2" id="KW-1185">Reference proteome</keyword>
<evidence type="ECO:0000313" key="1">
    <source>
        <dbReference type="EMBL" id="PAA57328.1"/>
    </source>
</evidence>
<name>A0A267E732_9PLAT</name>
<protein>
    <submittedName>
        <fullName evidence="1">Uncharacterized protein</fullName>
    </submittedName>
</protein>
<reference evidence="1 2" key="1">
    <citation type="submission" date="2017-06" db="EMBL/GenBank/DDBJ databases">
        <title>A platform for efficient transgenesis in Macrostomum lignano, a flatworm model organism for stem cell research.</title>
        <authorList>
            <person name="Berezikov E."/>
        </authorList>
    </citation>
    <scope>NUCLEOTIDE SEQUENCE [LARGE SCALE GENOMIC DNA]</scope>
    <source>
        <strain evidence="1">DV1</strain>
        <tissue evidence="1">Whole organism</tissue>
    </source>
</reference>
<organism evidence="1 2">
    <name type="scientific">Macrostomum lignano</name>
    <dbReference type="NCBI Taxonomy" id="282301"/>
    <lineage>
        <taxon>Eukaryota</taxon>
        <taxon>Metazoa</taxon>
        <taxon>Spiralia</taxon>
        <taxon>Lophotrochozoa</taxon>
        <taxon>Platyhelminthes</taxon>
        <taxon>Rhabditophora</taxon>
        <taxon>Macrostomorpha</taxon>
        <taxon>Macrostomida</taxon>
        <taxon>Macrostomidae</taxon>
        <taxon>Macrostomum</taxon>
    </lineage>
</organism>
<feature type="non-terminal residue" evidence="1">
    <location>
        <position position="1"/>
    </location>
</feature>
<proteinExistence type="predicted"/>
<dbReference type="PANTHER" id="PTHR37475:SF1">
    <property type="entry name" value="ZYGOTE-SPECIFIC PROTEIN"/>
    <property type="match status" value="1"/>
</dbReference>
<gene>
    <name evidence="1" type="ORF">BOX15_Mlig004286g2</name>
</gene>
<sequence>QPEIPPVLATQSLLSDYCERIVQQQISPSEFAMAIQFVTKVALLALLLIGGPQLQAEAGIIGAVASYGVCQTGCNTVWVACVAAAGGVAGVSTGGTAVPAAILACNAANGVCMAGCASVTLLAPTP</sequence>